<evidence type="ECO:0000259" key="9">
    <source>
        <dbReference type="PROSITE" id="PS50835"/>
    </source>
</evidence>
<proteinExistence type="predicted"/>
<dbReference type="GO" id="GO:0005886">
    <property type="term" value="C:plasma membrane"/>
    <property type="evidence" value="ECO:0007669"/>
    <property type="project" value="UniProtKB-SubCell"/>
</dbReference>
<dbReference type="PROSITE" id="PS50835">
    <property type="entry name" value="IG_LIKE"/>
    <property type="match status" value="1"/>
</dbReference>
<dbReference type="FunFam" id="2.60.40.10:FF:000328">
    <property type="entry name" value="CLUMA_CG000981, isoform A"/>
    <property type="match status" value="1"/>
</dbReference>
<evidence type="ECO:0000256" key="4">
    <source>
        <dbReference type="ARBA" id="ARBA00022737"/>
    </source>
</evidence>
<keyword evidence="8" id="KW-0393">Immunoglobulin domain</keyword>
<protein>
    <recommendedName>
        <fullName evidence="9">Ig-like domain-containing protein</fullName>
    </recommendedName>
</protein>
<comment type="subcellular location">
    <subcellularLocation>
        <location evidence="1">Cell membrane</location>
    </subcellularLocation>
</comment>
<evidence type="ECO:0000256" key="7">
    <source>
        <dbReference type="ARBA" id="ARBA00023180"/>
    </source>
</evidence>
<evidence type="ECO:0000256" key="6">
    <source>
        <dbReference type="ARBA" id="ARBA00023157"/>
    </source>
</evidence>
<dbReference type="InterPro" id="IPR036179">
    <property type="entry name" value="Ig-like_dom_sf"/>
</dbReference>
<evidence type="ECO:0000313" key="10">
    <source>
        <dbReference type="EMBL" id="KAG8234963.1"/>
    </source>
</evidence>
<dbReference type="Gene3D" id="2.60.40.10">
    <property type="entry name" value="Immunoglobulins"/>
    <property type="match status" value="1"/>
</dbReference>
<sequence>MKEDVTMVPPSIVDKETSGDMVVREGSNVTLVCKALGYPEPYVMWRREDGDAISYNGETALMRRHFFLSVNVIDGEVVTITKVSRLHMGAYLCIASNGVPPSISKRVLLRVQCE</sequence>
<dbReference type="EMBL" id="KZ308862">
    <property type="protein sequence ID" value="KAG8234963.1"/>
    <property type="molecule type" value="Genomic_DNA"/>
</dbReference>
<dbReference type="InterPro" id="IPR003599">
    <property type="entry name" value="Ig_sub"/>
</dbReference>
<gene>
    <name evidence="10" type="ORF">J437_LFUL010311</name>
</gene>
<feature type="domain" description="Ig-like" evidence="9">
    <location>
        <begin position="10"/>
        <end position="104"/>
    </location>
</feature>
<keyword evidence="7" id="KW-0325">Glycoprotein</keyword>
<dbReference type="Pfam" id="PF13927">
    <property type="entry name" value="Ig_3"/>
    <property type="match status" value="1"/>
</dbReference>
<dbReference type="InterPro" id="IPR007110">
    <property type="entry name" value="Ig-like_dom"/>
</dbReference>
<keyword evidence="5" id="KW-0472">Membrane</keyword>
<accession>A0A8K0P7I8</accession>
<evidence type="ECO:0000313" key="11">
    <source>
        <dbReference type="Proteomes" id="UP000792457"/>
    </source>
</evidence>
<dbReference type="AlphaFoldDB" id="A0A8K0P7I8"/>
<keyword evidence="4" id="KW-0677">Repeat</keyword>
<evidence type="ECO:0000256" key="8">
    <source>
        <dbReference type="ARBA" id="ARBA00023319"/>
    </source>
</evidence>
<dbReference type="OrthoDB" id="10012075at2759"/>
<organism evidence="10 11">
    <name type="scientific">Ladona fulva</name>
    <name type="common">Scarce chaser dragonfly</name>
    <name type="synonym">Libellula fulva</name>
    <dbReference type="NCBI Taxonomy" id="123851"/>
    <lineage>
        <taxon>Eukaryota</taxon>
        <taxon>Metazoa</taxon>
        <taxon>Ecdysozoa</taxon>
        <taxon>Arthropoda</taxon>
        <taxon>Hexapoda</taxon>
        <taxon>Insecta</taxon>
        <taxon>Pterygota</taxon>
        <taxon>Palaeoptera</taxon>
        <taxon>Odonata</taxon>
        <taxon>Epiprocta</taxon>
        <taxon>Anisoptera</taxon>
        <taxon>Libelluloidea</taxon>
        <taxon>Libellulidae</taxon>
        <taxon>Ladona</taxon>
    </lineage>
</organism>
<reference evidence="10" key="1">
    <citation type="submission" date="2013-04" db="EMBL/GenBank/DDBJ databases">
        <authorList>
            <person name="Qu J."/>
            <person name="Murali S.C."/>
            <person name="Bandaranaike D."/>
            <person name="Bellair M."/>
            <person name="Blankenburg K."/>
            <person name="Chao H."/>
            <person name="Dinh H."/>
            <person name="Doddapaneni H."/>
            <person name="Downs B."/>
            <person name="Dugan-Rocha S."/>
            <person name="Elkadiri S."/>
            <person name="Gnanaolivu R.D."/>
            <person name="Hernandez B."/>
            <person name="Javaid M."/>
            <person name="Jayaseelan J.C."/>
            <person name="Lee S."/>
            <person name="Li M."/>
            <person name="Ming W."/>
            <person name="Munidasa M."/>
            <person name="Muniz J."/>
            <person name="Nguyen L."/>
            <person name="Ongeri F."/>
            <person name="Osuji N."/>
            <person name="Pu L.-L."/>
            <person name="Puazo M."/>
            <person name="Qu C."/>
            <person name="Quiroz J."/>
            <person name="Raj R."/>
            <person name="Weissenberger G."/>
            <person name="Xin Y."/>
            <person name="Zou X."/>
            <person name="Han Y."/>
            <person name="Richards S."/>
            <person name="Worley K."/>
            <person name="Muzny D."/>
            <person name="Gibbs R."/>
        </authorList>
    </citation>
    <scope>NUCLEOTIDE SEQUENCE</scope>
    <source>
        <strain evidence="10">Sampled in the wild</strain>
    </source>
</reference>
<evidence type="ECO:0000256" key="2">
    <source>
        <dbReference type="ARBA" id="ARBA00022475"/>
    </source>
</evidence>
<evidence type="ECO:0000256" key="1">
    <source>
        <dbReference type="ARBA" id="ARBA00004236"/>
    </source>
</evidence>
<evidence type="ECO:0000256" key="3">
    <source>
        <dbReference type="ARBA" id="ARBA00022729"/>
    </source>
</evidence>
<dbReference type="SMART" id="SM00409">
    <property type="entry name" value="IG"/>
    <property type="match status" value="1"/>
</dbReference>
<dbReference type="GO" id="GO:0043005">
    <property type="term" value="C:neuron projection"/>
    <property type="evidence" value="ECO:0007669"/>
    <property type="project" value="TreeGrafter"/>
</dbReference>
<reference evidence="10" key="2">
    <citation type="submission" date="2017-10" db="EMBL/GenBank/DDBJ databases">
        <title>Ladona fulva Genome sequencing and assembly.</title>
        <authorList>
            <person name="Murali S."/>
            <person name="Richards S."/>
            <person name="Bandaranaike D."/>
            <person name="Bellair M."/>
            <person name="Blankenburg K."/>
            <person name="Chao H."/>
            <person name="Dinh H."/>
            <person name="Doddapaneni H."/>
            <person name="Dugan-Rocha S."/>
            <person name="Elkadiri S."/>
            <person name="Gnanaolivu R."/>
            <person name="Hernandez B."/>
            <person name="Skinner E."/>
            <person name="Javaid M."/>
            <person name="Lee S."/>
            <person name="Li M."/>
            <person name="Ming W."/>
            <person name="Munidasa M."/>
            <person name="Muniz J."/>
            <person name="Nguyen L."/>
            <person name="Hughes D."/>
            <person name="Osuji N."/>
            <person name="Pu L.-L."/>
            <person name="Puazo M."/>
            <person name="Qu C."/>
            <person name="Quiroz J."/>
            <person name="Raj R."/>
            <person name="Weissenberger G."/>
            <person name="Xin Y."/>
            <person name="Zou X."/>
            <person name="Han Y."/>
            <person name="Worley K."/>
            <person name="Muzny D."/>
            <person name="Gibbs R."/>
        </authorList>
    </citation>
    <scope>NUCLEOTIDE SEQUENCE</scope>
    <source>
        <strain evidence="10">Sampled in the wild</strain>
    </source>
</reference>
<dbReference type="PANTHER" id="PTHR12231">
    <property type="entry name" value="CTX-RELATED TYPE I TRANSMEMBRANE PROTEIN"/>
    <property type="match status" value="1"/>
</dbReference>
<dbReference type="InterPro" id="IPR013783">
    <property type="entry name" value="Ig-like_fold"/>
</dbReference>
<dbReference type="SMART" id="SM00408">
    <property type="entry name" value="IGc2"/>
    <property type="match status" value="1"/>
</dbReference>
<keyword evidence="11" id="KW-1185">Reference proteome</keyword>
<evidence type="ECO:0000256" key="5">
    <source>
        <dbReference type="ARBA" id="ARBA00023136"/>
    </source>
</evidence>
<comment type="caution">
    <text evidence="10">The sequence shown here is derived from an EMBL/GenBank/DDBJ whole genome shotgun (WGS) entry which is preliminary data.</text>
</comment>
<dbReference type="PANTHER" id="PTHR12231:SF253">
    <property type="entry name" value="DPR-INTERACTING PROTEIN ETA, ISOFORM B-RELATED"/>
    <property type="match status" value="1"/>
</dbReference>
<name>A0A8K0P7I8_LADFU</name>
<dbReference type="InterPro" id="IPR003598">
    <property type="entry name" value="Ig_sub2"/>
</dbReference>
<keyword evidence="3" id="KW-0732">Signal</keyword>
<dbReference type="SUPFAM" id="SSF48726">
    <property type="entry name" value="Immunoglobulin"/>
    <property type="match status" value="1"/>
</dbReference>
<keyword evidence="2" id="KW-1003">Cell membrane</keyword>
<keyword evidence="6" id="KW-1015">Disulfide bond</keyword>
<dbReference type="Proteomes" id="UP000792457">
    <property type="component" value="Unassembled WGS sequence"/>
</dbReference>
<dbReference type="InterPro" id="IPR051170">
    <property type="entry name" value="Neural/epithelial_adhesion"/>
</dbReference>